<sequence>MKNRKGRRSRNKATCNEAATSNGDRFSTLPDDILLNVLERVETLDALRTCILSKRMLKLPTMLSHIDVDIYSLAYYGSFRDLVRINGAVADVTENILSTRSPEIPIRKLKVRFVLRHYDFLSIVKSFARAMATQKVEKAEIEIMTEKIKYQYCTPADRLDSAKKFNTILDACPDAFPGLTSLWLHNMSFGELDIPNILSTCKRLQSFHLTYCDTGTRSVLQIEHDQLIELEIDYGKFETVKLTYLPKLQQVSYNNWCYEDQPLSFGFVPQLSKLSLTRTAVRSDRALELSQVLANFPSISELHLDFQSEKRFGFYQNARNCLRLCLANYGLWIWTIFLKDVILLGQCSFFKLHPSLRSYASQYGIIGATW</sequence>
<dbReference type="Gene3D" id="3.80.10.10">
    <property type="entry name" value="Ribonuclease Inhibitor"/>
    <property type="match status" value="1"/>
</dbReference>
<feature type="domain" description="F-box/LRR-repeat protein 15/At3g58940/PEG3-like LRR" evidence="3">
    <location>
        <begin position="163"/>
        <end position="256"/>
    </location>
</feature>
<dbReference type="SUPFAM" id="SSF52047">
    <property type="entry name" value="RNI-like"/>
    <property type="match status" value="1"/>
</dbReference>
<dbReference type="OrthoDB" id="589312at2759"/>
<evidence type="ECO:0000259" key="3">
    <source>
        <dbReference type="Pfam" id="PF24758"/>
    </source>
</evidence>
<reference evidence="4 5" key="1">
    <citation type="journal article" date="2010" name="Nature">
        <title>Genome sequencing and analysis of the model grass Brachypodium distachyon.</title>
        <authorList>
            <consortium name="International Brachypodium Initiative"/>
        </authorList>
    </citation>
    <scope>NUCLEOTIDE SEQUENCE [LARGE SCALE GENOMIC DNA]</scope>
    <source>
        <strain evidence="4 5">Bd21</strain>
    </source>
</reference>
<evidence type="ECO:0000256" key="1">
    <source>
        <dbReference type="SAM" id="MobiDB-lite"/>
    </source>
</evidence>
<dbReference type="EnsemblPlants" id="KQK01601">
    <property type="protein sequence ID" value="KQK01601"/>
    <property type="gene ID" value="BRADI_3g56980v3"/>
</dbReference>
<dbReference type="OMA" id="IISHWND"/>
<reference evidence="4" key="2">
    <citation type="submission" date="2017-06" db="EMBL/GenBank/DDBJ databases">
        <title>WGS assembly of Brachypodium distachyon.</title>
        <authorList>
            <consortium name="The International Brachypodium Initiative"/>
            <person name="Lucas S."/>
            <person name="Harmon-Smith M."/>
            <person name="Lail K."/>
            <person name="Tice H."/>
            <person name="Grimwood J."/>
            <person name="Bruce D."/>
            <person name="Barry K."/>
            <person name="Shu S."/>
            <person name="Lindquist E."/>
            <person name="Wang M."/>
            <person name="Pitluck S."/>
            <person name="Vogel J.P."/>
            <person name="Garvin D.F."/>
            <person name="Mockler T.C."/>
            <person name="Schmutz J."/>
            <person name="Rokhsar D."/>
            <person name="Bevan M.W."/>
        </authorList>
    </citation>
    <scope>NUCLEOTIDE SEQUENCE</scope>
    <source>
        <strain evidence="4">Bd21</strain>
    </source>
</reference>
<dbReference type="HOGENOM" id="CLU_024168_0_0_1"/>
<name>I1IEI5_BRADI</name>
<evidence type="ECO:0000313" key="5">
    <source>
        <dbReference type="EnsemblPlants" id="KQK01601"/>
    </source>
</evidence>
<gene>
    <name evidence="4" type="ORF">BRADI_3g56980v3</name>
</gene>
<dbReference type="Gramene" id="KQK01601">
    <property type="protein sequence ID" value="KQK01601"/>
    <property type="gene ID" value="BRADI_3g56980v3"/>
</dbReference>
<feature type="compositionally biased region" description="Basic residues" evidence="1">
    <location>
        <begin position="1"/>
        <end position="11"/>
    </location>
</feature>
<evidence type="ECO:0000259" key="2">
    <source>
        <dbReference type="Pfam" id="PF00646"/>
    </source>
</evidence>
<dbReference type="InterPro" id="IPR044997">
    <property type="entry name" value="F-box_plant"/>
</dbReference>
<dbReference type="InterPro" id="IPR032675">
    <property type="entry name" value="LRR_dom_sf"/>
</dbReference>
<keyword evidence="6" id="KW-1185">Reference proteome</keyword>
<dbReference type="SUPFAM" id="SSF81383">
    <property type="entry name" value="F-box domain"/>
    <property type="match status" value="1"/>
</dbReference>
<dbReference type="InterPro" id="IPR055411">
    <property type="entry name" value="LRR_FXL15/At3g58940/PEG3-like"/>
</dbReference>
<organism evidence="4">
    <name type="scientific">Brachypodium distachyon</name>
    <name type="common">Purple false brome</name>
    <name type="synonym">Trachynia distachya</name>
    <dbReference type="NCBI Taxonomy" id="15368"/>
    <lineage>
        <taxon>Eukaryota</taxon>
        <taxon>Viridiplantae</taxon>
        <taxon>Streptophyta</taxon>
        <taxon>Embryophyta</taxon>
        <taxon>Tracheophyta</taxon>
        <taxon>Spermatophyta</taxon>
        <taxon>Magnoliopsida</taxon>
        <taxon>Liliopsida</taxon>
        <taxon>Poales</taxon>
        <taxon>Poaceae</taxon>
        <taxon>BOP clade</taxon>
        <taxon>Pooideae</taxon>
        <taxon>Stipodae</taxon>
        <taxon>Brachypodieae</taxon>
        <taxon>Brachypodium</taxon>
    </lineage>
</organism>
<evidence type="ECO:0000313" key="6">
    <source>
        <dbReference type="Proteomes" id="UP000008810"/>
    </source>
</evidence>
<dbReference type="InterPro" id="IPR001810">
    <property type="entry name" value="F-box_dom"/>
</dbReference>
<dbReference type="eggNOG" id="KOG0342">
    <property type="taxonomic scope" value="Eukaryota"/>
</dbReference>
<dbReference type="AlphaFoldDB" id="I1IEI5"/>
<proteinExistence type="predicted"/>
<dbReference type="EMBL" id="CM000882">
    <property type="protein sequence ID" value="KQK01601.1"/>
    <property type="molecule type" value="Genomic_DNA"/>
</dbReference>
<dbReference type="Pfam" id="PF24758">
    <property type="entry name" value="LRR_At5g56370"/>
    <property type="match status" value="1"/>
</dbReference>
<evidence type="ECO:0000313" key="4">
    <source>
        <dbReference type="EMBL" id="KQK01601.1"/>
    </source>
</evidence>
<dbReference type="InterPro" id="IPR036047">
    <property type="entry name" value="F-box-like_dom_sf"/>
</dbReference>
<dbReference type="Proteomes" id="UP000008810">
    <property type="component" value="Chromosome 3"/>
</dbReference>
<protein>
    <submittedName>
        <fullName evidence="4 5">Uncharacterized protein</fullName>
    </submittedName>
</protein>
<feature type="domain" description="F-box" evidence="2">
    <location>
        <begin position="26"/>
        <end position="58"/>
    </location>
</feature>
<dbReference type="ExpressionAtlas" id="I1IEI5">
    <property type="expression patterns" value="baseline"/>
</dbReference>
<reference evidence="5" key="3">
    <citation type="submission" date="2018-08" db="UniProtKB">
        <authorList>
            <consortium name="EnsemblPlants"/>
        </authorList>
    </citation>
    <scope>IDENTIFICATION</scope>
    <source>
        <strain evidence="5">cv. Bd21</strain>
    </source>
</reference>
<accession>I1IEI5</accession>
<feature type="region of interest" description="Disordered" evidence="1">
    <location>
        <begin position="1"/>
        <end position="20"/>
    </location>
</feature>
<dbReference type="Pfam" id="PF00646">
    <property type="entry name" value="F-box"/>
    <property type="match status" value="1"/>
</dbReference>
<dbReference type="PANTHER" id="PTHR32153">
    <property type="entry name" value="OJ000223_09.16 PROTEIN"/>
    <property type="match status" value="1"/>
</dbReference>